<dbReference type="InterPro" id="IPR025334">
    <property type="entry name" value="DUF4240"/>
</dbReference>
<evidence type="ECO:0000313" key="2">
    <source>
        <dbReference type="EMBL" id="WTU77432.1"/>
    </source>
</evidence>
<dbReference type="EMBL" id="CP108264">
    <property type="protein sequence ID" value="WTU77432.1"/>
    <property type="molecule type" value="Genomic_DNA"/>
</dbReference>
<accession>A0AAU2K0A5</accession>
<organism evidence="2">
    <name type="scientific">Streptomyces sp. NBC_00049</name>
    <dbReference type="NCBI Taxonomy" id="2903617"/>
    <lineage>
        <taxon>Bacteria</taxon>
        <taxon>Bacillati</taxon>
        <taxon>Actinomycetota</taxon>
        <taxon>Actinomycetes</taxon>
        <taxon>Kitasatosporales</taxon>
        <taxon>Streptomycetaceae</taxon>
        <taxon>Streptomyces</taxon>
    </lineage>
</organism>
<evidence type="ECO:0000259" key="1">
    <source>
        <dbReference type="Pfam" id="PF14024"/>
    </source>
</evidence>
<protein>
    <submittedName>
        <fullName evidence="2">DUF4240 domain-containing protein</fullName>
    </submittedName>
</protein>
<dbReference type="AlphaFoldDB" id="A0AAU2K0A5"/>
<name>A0AAU2K0A5_9ACTN</name>
<sequence length="142" mass="16166">MNEDAFWQLIEDCRPTEPDPDAELLAATLTERLAQSPLSLVIGFAEQLSWALNRLDRKEYGHELGGDAFLYTRAAVVAAGRTEFHSVLQDPSAFTPYAIDLIWAEPLLYTPDRAYKRITGEEWDRDTRYSYESCSNTEGWAD</sequence>
<proteinExistence type="predicted"/>
<feature type="domain" description="DUF4240" evidence="1">
    <location>
        <begin position="1"/>
        <end position="117"/>
    </location>
</feature>
<dbReference type="Pfam" id="PF14024">
    <property type="entry name" value="DUF4240"/>
    <property type="match status" value="1"/>
</dbReference>
<gene>
    <name evidence="2" type="ORF">OG327_31185</name>
</gene>
<reference evidence="2" key="1">
    <citation type="submission" date="2022-10" db="EMBL/GenBank/DDBJ databases">
        <title>The complete genomes of actinobacterial strains from the NBC collection.</title>
        <authorList>
            <person name="Joergensen T.S."/>
            <person name="Alvarez Arevalo M."/>
            <person name="Sterndorff E.B."/>
            <person name="Faurdal D."/>
            <person name="Vuksanovic O."/>
            <person name="Mourched A.-S."/>
            <person name="Charusanti P."/>
            <person name="Shaw S."/>
            <person name="Blin K."/>
            <person name="Weber T."/>
        </authorList>
    </citation>
    <scope>NUCLEOTIDE SEQUENCE</scope>
    <source>
        <strain evidence="2">NBC_00049</strain>
    </source>
</reference>